<reference evidence="1 2" key="1">
    <citation type="submission" date="2019-03" db="EMBL/GenBank/DDBJ databases">
        <title>First draft genome of Liparis tanakae, snailfish: a comprehensive survey of snailfish specific genes.</title>
        <authorList>
            <person name="Kim W."/>
            <person name="Song I."/>
            <person name="Jeong J.-H."/>
            <person name="Kim D."/>
            <person name="Kim S."/>
            <person name="Ryu S."/>
            <person name="Song J.Y."/>
            <person name="Lee S.K."/>
        </authorList>
    </citation>
    <scope>NUCLEOTIDE SEQUENCE [LARGE SCALE GENOMIC DNA]</scope>
    <source>
        <tissue evidence="1">Muscle</tissue>
    </source>
</reference>
<gene>
    <name evidence="1" type="ORF">EYF80_010347</name>
</gene>
<name>A0A4Z2IPE7_9TELE</name>
<accession>A0A4Z2IPE7</accession>
<proteinExistence type="predicted"/>
<protein>
    <submittedName>
        <fullName evidence="1">Uncharacterized protein</fullName>
    </submittedName>
</protein>
<dbReference type="Proteomes" id="UP000314294">
    <property type="component" value="Unassembled WGS sequence"/>
</dbReference>
<sequence>MFSALQHIRPLIRGKYVMVNWITVASIRRQGGVLSAAPLKTVVSATGPTRRFDSGAGREQDRSLTCPEGLEKWSTGTDLVPSMTEIDGVYLVSYPCEPLYQIRDCLYWNYVSAYIP</sequence>
<organism evidence="1 2">
    <name type="scientific">Liparis tanakae</name>
    <name type="common">Tanaka's snailfish</name>
    <dbReference type="NCBI Taxonomy" id="230148"/>
    <lineage>
        <taxon>Eukaryota</taxon>
        <taxon>Metazoa</taxon>
        <taxon>Chordata</taxon>
        <taxon>Craniata</taxon>
        <taxon>Vertebrata</taxon>
        <taxon>Euteleostomi</taxon>
        <taxon>Actinopterygii</taxon>
        <taxon>Neopterygii</taxon>
        <taxon>Teleostei</taxon>
        <taxon>Neoteleostei</taxon>
        <taxon>Acanthomorphata</taxon>
        <taxon>Eupercaria</taxon>
        <taxon>Perciformes</taxon>
        <taxon>Cottioidei</taxon>
        <taxon>Cottales</taxon>
        <taxon>Liparidae</taxon>
        <taxon>Liparis</taxon>
    </lineage>
</organism>
<evidence type="ECO:0000313" key="1">
    <source>
        <dbReference type="EMBL" id="TNN79324.1"/>
    </source>
</evidence>
<evidence type="ECO:0000313" key="2">
    <source>
        <dbReference type="Proteomes" id="UP000314294"/>
    </source>
</evidence>
<dbReference type="EMBL" id="SRLO01000065">
    <property type="protein sequence ID" value="TNN79324.1"/>
    <property type="molecule type" value="Genomic_DNA"/>
</dbReference>
<keyword evidence="2" id="KW-1185">Reference proteome</keyword>
<comment type="caution">
    <text evidence="1">The sequence shown here is derived from an EMBL/GenBank/DDBJ whole genome shotgun (WGS) entry which is preliminary data.</text>
</comment>
<dbReference type="AlphaFoldDB" id="A0A4Z2IPE7"/>